<keyword evidence="1" id="KW-0812">Transmembrane</keyword>
<dbReference type="NCBIfam" id="NF033773">
    <property type="entry name" value="tellur_TrgA"/>
    <property type="match status" value="1"/>
</dbReference>
<dbReference type="InterPro" id="IPR047784">
    <property type="entry name" value="TrgA"/>
</dbReference>
<dbReference type="Proteomes" id="UP000199628">
    <property type="component" value="Unassembled WGS sequence"/>
</dbReference>
<protein>
    <recommendedName>
        <fullName evidence="4">Tellurium resistance protein</fullName>
    </recommendedName>
</protein>
<proteinExistence type="predicted"/>
<keyword evidence="1" id="KW-1133">Transmembrane helix</keyword>
<feature type="transmembrane region" description="Helical" evidence="1">
    <location>
        <begin position="36"/>
        <end position="53"/>
    </location>
</feature>
<dbReference type="EMBL" id="FMZV01000010">
    <property type="protein sequence ID" value="SDD80899.1"/>
    <property type="molecule type" value="Genomic_DNA"/>
</dbReference>
<feature type="transmembrane region" description="Helical" evidence="1">
    <location>
        <begin position="123"/>
        <end position="142"/>
    </location>
</feature>
<gene>
    <name evidence="2" type="ORF">SAMN04488239_110155</name>
</gene>
<evidence type="ECO:0000256" key="1">
    <source>
        <dbReference type="SAM" id="Phobius"/>
    </source>
</evidence>
<accession>A0A1G6XRS6</accession>
<organism evidence="2 3">
    <name type="scientific">Ruegeria marina</name>
    <dbReference type="NCBI Taxonomy" id="639004"/>
    <lineage>
        <taxon>Bacteria</taxon>
        <taxon>Pseudomonadati</taxon>
        <taxon>Pseudomonadota</taxon>
        <taxon>Alphaproteobacteria</taxon>
        <taxon>Rhodobacterales</taxon>
        <taxon>Roseobacteraceae</taxon>
        <taxon>Ruegeria</taxon>
    </lineage>
</organism>
<evidence type="ECO:0008006" key="4">
    <source>
        <dbReference type="Google" id="ProtNLM"/>
    </source>
</evidence>
<dbReference type="STRING" id="639004.SAMN04488239_110155"/>
<sequence>MPTAARLVAAICLAVLALVVSQQVKPLMPEGTDFGYFDFVNMGLGLLCGWFVMGTRAGRGISAGITNGLTGMAALVFWALFVQGSYEMFRLAMRNRYDGPFEAVLAIFEKGVEFGAVLLAPNIIWTLLAGAVICGLMTEVAWRRWR</sequence>
<keyword evidence="1" id="KW-0472">Membrane</keyword>
<evidence type="ECO:0000313" key="3">
    <source>
        <dbReference type="Proteomes" id="UP000199628"/>
    </source>
</evidence>
<evidence type="ECO:0000313" key="2">
    <source>
        <dbReference type="EMBL" id="SDD80899.1"/>
    </source>
</evidence>
<reference evidence="3" key="1">
    <citation type="submission" date="2016-10" db="EMBL/GenBank/DDBJ databases">
        <authorList>
            <person name="Varghese N."/>
            <person name="Submissions S."/>
        </authorList>
    </citation>
    <scope>NUCLEOTIDE SEQUENCE [LARGE SCALE GENOMIC DNA]</scope>
    <source>
        <strain evidence="3">CGMCC 1.9108</strain>
    </source>
</reference>
<keyword evidence="3" id="KW-1185">Reference proteome</keyword>
<feature type="transmembrane region" description="Helical" evidence="1">
    <location>
        <begin position="65"/>
        <end position="86"/>
    </location>
</feature>
<dbReference type="RefSeq" id="WP_093033267.1">
    <property type="nucleotide sequence ID" value="NZ_FMZV01000010.1"/>
</dbReference>
<name>A0A1G6XRS6_9RHOB</name>
<dbReference type="AlphaFoldDB" id="A0A1G6XRS6"/>
<dbReference type="OrthoDB" id="7869508at2"/>